<keyword evidence="1" id="KW-0472">Membrane</keyword>
<accession>A0A7X2KZ47</accession>
<comment type="caution">
    <text evidence="3">The sequence shown here is derived from an EMBL/GenBank/DDBJ whole genome shotgun (WGS) entry which is preliminary data.</text>
</comment>
<dbReference type="RefSeq" id="WP_095501872.1">
    <property type="nucleotide sequence ID" value="NZ_WJXO01000002.1"/>
</dbReference>
<dbReference type="EMBL" id="WJXO01000002">
    <property type="protein sequence ID" value="MRN39301.1"/>
    <property type="molecule type" value="Genomic_DNA"/>
</dbReference>
<evidence type="ECO:0000256" key="2">
    <source>
        <dbReference type="SAM" id="SignalP"/>
    </source>
</evidence>
<evidence type="ECO:0000313" key="3">
    <source>
        <dbReference type="EMBL" id="MRN39301.1"/>
    </source>
</evidence>
<proteinExistence type="predicted"/>
<keyword evidence="1" id="KW-0812">Transmembrane</keyword>
<feature type="signal peptide" evidence="2">
    <location>
        <begin position="1"/>
        <end position="29"/>
    </location>
</feature>
<keyword evidence="1" id="KW-1133">Transmembrane helix</keyword>
<feature type="chain" id="PRO_5031189926" description="Phage coat protein" evidence="2">
    <location>
        <begin position="30"/>
        <end position="84"/>
    </location>
</feature>
<feature type="transmembrane region" description="Helical" evidence="1">
    <location>
        <begin position="53"/>
        <end position="80"/>
    </location>
</feature>
<dbReference type="AlphaFoldDB" id="A0A7X2KZ47"/>
<protein>
    <recommendedName>
        <fullName evidence="5">Phage coat protein</fullName>
    </recommendedName>
</protein>
<evidence type="ECO:0008006" key="5">
    <source>
        <dbReference type="Google" id="ProtNLM"/>
    </source>
</evidence>
<keyword evidence="2" id="KW-0732">Signal</keyword>
<organism evidence="3 4">
    <name type="scientific">Neisseria brasiliensis</name>
    <dbReference type="NCBI Taxonomy" id="2666100"/>
    <lineage>
        <taxon>Bacteria</taxon>
        <taxon>Pseudomonadati</taxon>
        <taxon>Pseudomonadota</taxon>
        <taxon>Betaproteobacteria</taxon>
        <taxon>Neisseriales</taxon>
        <taxon>Neisseriaceae</taxon>
        <taxon>Neisseria</taxon>
    </lineage>
</organism>
<reference evidence="3" key="1">
    <citation type="journal article" name="Emerg. Infect. Dis.">
        <title>Two cases of a newly characterized neisseria species.</title>
        <authorList>
            <person name="Mustapha M."/>
            <person name="Lemos A.P.S."/>
            <person name="Harrison L.H."/>
            <person name="Vantyne D."/>
            <person name="Sacchi C.T."/>
        </authorList>
    </citation>
    <scope>NUCLEOTIDE SEQUENCE</scope>
    <source>
        <strain evidence="3">N.95.16</strain>
    </source>
</reference>
<gene>
    <name evidence="3" type="ORF">GJU80_12640</name>
</gene>
<keyword evidence="4" id="KW-1185">Reference proteome</keyword>
<name>A0A7X2KZ47_9NEIS</name>
<evidence type="ECO:0000256" key="1">
    <source>
        <dbReference type="SAM" id="Phobius"/>
    </source>
</evidence>
<dbReference type="Proteomes" id="UP000486297">
    <property type="component" value="Unassembled WGS sequence"/>
</dbReference>
<evidence type="ECO:0000313" key="4">
    <source>
        <dbReference type="Proteomes" id="UP000486297"/>
    </source>
</evidence>
<sequence length="84" mass="8588">MKFMNLARTYGAKVVLAVGLSSASALALANDGSSGYSWSQVGTQIAQTVSSLTAVIGSVGMSLITVAGVMLGFGILFGFIRRGR</sequence>